<sequence length="82" mass="9247">MTEITLIDERKGWRDRTVKKVSADELPASLIKVKDRIESAPQCEYSIILQNGGHGKFFVNPPNMPQKQYSLFVMPDGIAAIN</sequence>
<feature type="non-terminal residue" evidence="1">
    <location>
        <position position="1"/>
    </location>
</feature>
<evidence type="ECO:0000313" key="1">
    <source>
        <dbReference type="EMBL" id="KKM08014.1"/>
    </source>
</evidence>
<organism evidence="1">
    <name type="scientific">marine sediment metagenome</name>
    <dbReference type="NCBI Taxonomy" id="412755"/>
    <lineage>
        <taxon>unclassified sequences</taxon>
        <taxon>metagenomes</taxon>
        <taxon>ecological metagenomes</taxon>
    </lineage>
</organism>
<dbReference type="EMBL" id="LAZR01015646">
    <property type="protein sequence ID" value="KKM08014.1"/>
    <property type="molecule type" value="Genomic_DNA"/>
</dbReference>
<dbReference type="AlphaFoldDB" id="A0A0F9HA79"/>
<name>A0A0F9HA79_9ZZZZ</name>
<reference evidence="1" key="1">
    <citation type="journal article" date="2015" name="Nature">
        <title>Complex archaea that bridge the gap between prokaryotes and eukaryotes.</title>
        <authorList>
            <person name="Spang A."/>
            <person name="Saw J.H."/>
            <person name="Jorgensen S.L."/>
            <person name="Zaremba-Niedzwiedzka K."/>
            <person name="Martijn J."/>
            <person name="Lind A.E."/>
            <person name="van Eijk R."/>
            <person name="Schleper C."/>
            <person name="Guy L."/>
            <person name="Ettema T.J."/>
        </authorList>
    </citation>
    <scope>NUCLEOTIDE SEQUENCE</scope>
</reference>
<comment type="caution">
    <text evidence="1">The sequence shown here is derived from an EMBL/GenBank/DDBJ whole genome shotgun (WGS) entry which is preliminary data.</text>
</comment>
<protein>
    <submittedName>
        <fullName evidence="1">Uncharacterized protein</fullName>
    </submittedName>
</protein>
<proteinExistence type="predicted"/>
<accession>A0A0F9HA79</accession>
<gene>
    <name evidence="1" type="ORF">LCGC14_1728170</name>
</gene>